<dbReference type="PANTHER" id="PTHR37232">
    <property type="entry name" value="FASCICLIN DOMAIN PROTEIN"/>
    <property type="match status" value="1"/>
</dbReference>
<sequence length="120" mass="13726">MTRKRFYLSFQSLTIRTQYSLAYWDSRLYLGQSLRFPVPSGEEICYDSLSGFSLYISKDSDGMLIVNRVRSERVDLRKGKIVVHVMDGVIMDAEFEQSVQPDYNEVGFMSPSLHVVGAAK</sequence>
<name>A0A7J0E6K3_9ERIC</name>
<accession>A0A7J0E6K3</accession>
<proteinExistence type="predicted"/>
<dbReference type="EMBL" id="BJWL01000002">
    <property type="protein sequence ID" value="GFY82131.1"/>
    <property type="molecule type" value="Genomic_DNA"/>
</dbReference>
<dbReference type="Proteomes" id="UP000585474">
    <property type="component" value="Unassembled WGS sequence"/>
</dbReference>
<dbReference type="PANTHER" id="PTHR37232:SF2">
    <property type="entry name" value="FAS1 DOMAIN-CONTAINING PROTEIN"/>
    <property type="match status" value="1"/>
</dbReference>
<protein>
    <submittedName>
        <fullName evidence="1">Uncharacterized protein</fullName>
    </submittedName>
</protein>
<organism evidence="1 2">
    <name type="scientific">Actinidia rufa</name>
    <dbReference type="NCBI Taxonomy" id="165716"/>
    <lineage>
        <taxon>Eukaryota</taxon>
        <taxon>Viridiplantae</taxon>
        <taxon>Streptophyta</taxon>
        <taxon>Embryophyta</taxon>
        <taxon>Tracheophyta</taxon>
        <taxon>Spermatophyta</taxon>
        <taxon>Magnoliopsida</taxon>
        <taxon>eudicotyledons</taxon>
        <taxon>Gunneridae</taxon>
        <taxon>Pentapetalae</taxon>
        <taxon>asterids</taxon>
        <taxon>Ericales</taxon>
        <taxon>Actinidiaceae</taxon>
        <taxon>Actinidia</taxon>
    </lineage>
</organism>
<evidence type="ECO:0000313" key="2">
    <source>
        <dbReference type="Proteomes" id="UP000585474"/>
    </source>
</evidence>
<reference evidence="1 2" key="1">
    <citation type="submission" date="2019-07" db="EMBL/GenBank/DDBJ databases">
        <title>De Novo Assembly of kiwifruit Actinidia rufa.</title>
        <authorList>
            <person name="Sugita-Konishi S."/>
            <person name="Sato K."/>
            <person name="Mori E."/>
            <person name="Abe Y."/>
            <person name="Kisaki G."/>
            <person name="Hamano K."/>
            <person name="Suezawa K."/>
            <person name="Otani M."/>
            <person name="Fukuda T."/>
            <person name="Manabe T."/>
            <person name="Gomi K."/>
            <person name="Tabuchi M."/>
            <person name="Akimitsu K."/>
            <person name="Kataoka I."/>
        </authorList>
    </citation>
    <scope>NUCLEOTIDE SEQUENCE [LARGE SCALE GENOMIC DNA]</scope>
    <source>
        <strain evidence="2">cv. Fuchu</strain>
    </source>
</reference>
<dbReference type="OrthoDB" id="286301at2759"/>
<evidence type="ECO:0000313" key="1">
    <source>
        <dbReference type="EMBL" id="GFY82131.1"/>
    </source>
</evidence>
<keyword evidence="2" id="KW-1185">Reference proteome</keyword>
<dbReference type="AlphaFoldDB" id="A0A7J0E6K3"/>
<comment type="caution">
    <text evidence="1">The sequence shown here is derived from an EMBL/GenBank/DDBJ whole genome shotgun (WGS) entry which is preliminary data.</text>
</comment>
<gene>
    <name evidence="1" type="ORF">Acr_02g0003710</name>
</gene>